<dbReference type="PANTHER" id="PTHR32182">
    <property type="entry name" value="DNA REPLICATION AND REPAIR PROTEIN RECF"/>
    <property type="match status" value="1"/>
</dbReference>
<proteinExistence type="predicted"/>
<dbReference type="InterPro" id="IPR027417">
    <property type="entry name" value="P-loop_NTPase"/>
</dbReference>
<dbReference type="Proteomes" id="UP000004324">
    <property type="component" value="Unassembled WGS sequence"/>
</dbReference>
<dbReference type="EMBL" id="AKVJ01000004">
    <property type="protein sequence ID" value="EIW20745.1"/>
    <property type="molecule type" value="Genomic_DNA"/>
</dbReference>
<dbReference type="Pfam" id="PF13476">
    <property type="entry name" value="AAA_23"/>
    <property type="match status" value="1"/>
</dbReference>
<feature type="coiled-coil region" evidence="1">
    <location>
        <begin position="237"/>
        <end position="264"/>
    </location>
</feature>
<keyword evidence="1" id="KW-0175">Coiled coil</keyword>
<dbReference type="GO" id="GO:0000731">
    <property type="term" value="P:DNA synthesis involved in DNA repair"/>
    <property type="evidence" value="ECO:0007669"/>
    <property type="project" value="TreeGrafter"/>
</dbReference>
<protein>
    <recommendedName>
        <fullName evidence="2">Rad50/SbcC-type AAA domain-containing protein</fullName>
    </recommendedName>
</protein>
<dbReference type="GO" id="GO:0016887">
    <property type="term" value="F:ATP hydrolysis activity"/>
    <property type="evidence" value="ECO:0007669"/>
    <property type="project" value="InterPro"/>
</dbReference>
<dbReference type="GO" id="GO:0006302">
    <property type="term" value="P:double-strand break repair"/>
    <property type="evidence" value="ECO:0007669"/>
    <property type="project" value="InterPro"/>
</dbReference>
<evidence type="ECO:0000313" key="3">
    <source>
        <dbReference type="EMBL" id="EIW20745.1"/>
    </source>
</evidence>
<gene>
    <name evidence="3" type="ORF">FB4_1957</name>
</gene>
<evidence type="ECO:0000313" key="4">
    <source>
        <dbReference type="Proteomes" id="UP000004324"/>
    </source>
</evidence>
<dbReference type="OrthoDB" id="1698838at2"/>
<sequence>MSKKMILMKMIVKNFKGFKDFTLEANGDSLMVFGDNGTGKTSIADAVNWLFFNKDTQNKTDFGIKTMNNGVVIPAISHEVEGVFLIDGNEVSLKKEYVEKYTKKRGGVTSEFTGHETNHFIDGVPKSKGEYEKYIASIVNEDVFRLLTNPAYFNEQLHWKDKRKTLLDICGDISDEDVITSDKSLTTLPSILKGRTLDDHKKVIAARRKAINEELEKIPGLINENNLMKPDLIGLDKELTAAEIEDLTEKRNAKNQEVSRIEQGGEIAEQQKLLSQSESRLLDIQTKFRSETSDIKFVKEQSLRALKMNLVTVQNAIKSKETAVKNLENDIVTYSKNREKLLADWHKENDKVFTSNGDCSCPTCGQSLPKGMIEEAANKALTQFNLKKSSELEFIEKQGKAQAENINNAHKSIDKLRTEIISHGSNKENLETSISVLQLELEAIKIPDIATNAEYANELKFKESVLAKINILQTETNSLIDGLDKEAKELTSQINEKSSTLLKFKQAEDIDKRINELAKKQETLSAEFEKLEQELFLTEQFTRTKVNLLEERINSKFKFTQFKMFDIQVNGGLDECCTALGPNGVPYGAGLNQAARTNVGLDIINTLSDYYGFEAPIFIDNRESVVRLIDTKAQLINLVVSEPDKALRVERVVL</sequence>
<name>I8RNQ9_9FIRM</name>
<dbReference type="PATRIC" id="fig|1149862.3.peg.232"/>
<evidence type="ECO:0000256" key="1">
    <source>
        <dbReference type="SAM" id="Coils"/>
    </source>
</evidence>
<feature type="coiled-coil region" evidence="1">
    <location>
        <begin position="480"/>
        <end position="534"/>
    </location>
</feature>
<organism evidence="3 4">
    <name type="scientific">Pelosinus fermentans B4</name>
    <dbReference type="NCBI Taxonomy" id="1149862"/>
    <lineage>
        <taxon>Bacteria</taxon>
        <taxon>Bacillati</taxon>
        <taxon>Bacillota</taxon>
        <taxon>Negativicutes</taxon>
        <taxon>Selenomonadales</taxon>
        <taxon>Sporomusaceae</taxon>
        <taxon>Pelosinus</taxon>
    </lineage>
</organism>
<feature type="domain" description="Rad50/SbcC-type AAA" evidence="2">
    <location>
        <begin position="9"/>
        <end position="258"/>
    </location>
</feature>
<accession>I8RNQ9</accession>
<reference evidence="3 4" key="1">
    <citation type="journal article" date="2012" name="J. Bacteriol.">
        <title>Draft Genome Sequences for Two Metal-Reducing Pelosinus fermentans Strains Isolated from a Cr(VI)-Contaminated Site and for Type Strain R7.</title>
        <authorList>
            <person name="Brown S.D."/>
            <person name="Podar M."/>
            <person name="Klingeman D.M."/>
            <person name="Johnson C.M."/>
            <person name="Yang Z.K."/>
            <person name="Utturkar S.M."/>
            <person name="Land M.L."/>
            <person name="Mosher J.J."/>
            <person name="Hurt R.A.Jr."/>
            <person name="Phelps T.J."/>
            <person name="Palumbo A.V."/>
            <person name="Arkin A.P."/>
            <person name="Hazen T.C."/>
            <person name="Elias D.A."/>
        </authorList>
    </citation>
    <scope>NUCLEOTIDE SEQUENCE [LARGE SCALE GENOMIC DNA]</scope>
    <source>
        <strain evidence="3 4">B4</strain>
    </source>
</reference>
<dbReference type="RefSeq" id="WP_007930563.1">
    <property type="nucleotide sequence ID" value="NZ_AKVJ01000004.1"/>
</dbReference>
<dbReference type="InterPro" id="IPR038729">
    <property type="entry name" value="Rad50/SbcC_AAA"/>
</dbReference>
<dbReference type="Gene3D" id="3.40.50.300">
    <property type="entry name" value="P-loop containing nucleotide triphosphate hydrolases"/>
    <property type="match status" value="1"/>
</dbReference>
<dbReference type="SUPFAM" id="SSF52540">
    <property type="entry name" value="P-loop containing nucleoside triphosphate hydrolases"/>
    <property type="match status" value="1"/>
</dbReference>
<feature type="coiled-coil region" evidence="1">
    <location>
        <begin position="310"/>
        <end position="344"/>
    </location>
</feature>
<keyword evidence="4" id="KW-1185">Reference proteome</keyword>
<evidence type="ECO:0000259" key="2">
    <source>
        <dbReference type="Pfam" id="PF13476"/>
    </source>
</evidence>
<dbReference type="AlphaFoldDB" id="I8RNQ9"/>
<dbReference type="PANTHER" id="PTHR32182:SF22">
    <property type="entry name" value="ATP-DEPENDENT ENDONUCLEASE, OLD FAMILY-RELATED"/>
    <property type="match status" value="1"/>
</dbReference>
<comment type="caution">
    <text evidence="3">The sequence shown here is derived from an EMBL/GenBank/DDBJ whole genome shotgun (WGS) entry which is preliminary data.</text>
</comment>